<evidence type="ECO:0000313" key="15">
    <source>
        <dbReference type="Proteomes" id="UP001152320"/>
    </source>
</evidence>
<keyword evidence="7" id="KW-0256">Endoplasmic reticulum</keyword>
<dbReference type="PROSITE" id="PS00194">
    <property type="entry name" value="THIOREDOXIN_1"/>
    <property type="match status" value="1"/>
</dbReference>
<evidence type="ECO:0000256" key="3">
    <source>
        <dbReference type="ARBA" id="ARBA00006347"/>
    </source>
</evidence>
<dbReference type="FunFam" id="3.40.30.10:FF:000045">
    <property type="entry name" value="Disulfide-isomerase A3"/>
    <property type="match status" value="1"/>
</dbReference>
<dbReference type="AlphaFoldDB" id="A0A9Q1H2B0"/>
<dbReference type="InterPro" id="IPR017937">
    <property type="entry name" value="Thioredoxin_CS"/>
</dbReference>
<dbReference type="EMBL" id="JAIZAY010000014">
    <property type="protein sequence ID" value="KAJ8029536.1"/>
    <property type="molecule type" value="Genomic_DNA"/>
</dbReference>
<feature type="compositionally biased region" description="Basic residues" evidence="12">
    <location>
        <begin position="277"/>
        <end position="286"/>
    </location>
</feature>
<dbReference type="EC" id="5.3.4.1" evidence="4"/>
<organism evidence="14 15">
    <name type="scientific">Holothuria leucospilota</name>
    <name type="common">Black long sea cucumber</name>
    <name type="synonym">Mertensiothuria leucospilota</name>
    <dbReference type="NCBI Taxonomy" id="206669"/>
    <lineage>
        <taxon>Eukaryota</taxon>
        <taxon>Metazoa</taxon>
        <taxon>Echinodermata</taxon>
        <taxon>Eleutherozoa</taxon>
        <taxon>Echinozoa</taxon>
        <taxon>Holothuroidea</taxon>
        <taxon>Aspidochirotacea</taxon>
        <taxon>Aspidochirotida</taxon>
        <taxon>Holothuriidae</taxon>
        <taxon>Holothuria</taxon>
    </lineage>
</organism>
<dbReference type="InterPro" id="IPR036249">
    <property type="entry name" value="Thioredoxin-like_sf"/>
</dbReference>
<dbReference type="FunFam" id="3.40.30.10:FF:000303">
    <property type="entry name" value="Protein disulfide-isomerase"/>
    <property type="match status" value="1"/>
</dbReference>
<feature type="region of interest" description="Disordered" evidence="12">
    <location>
        <begin position="266"/>
        <end position="286"/>
    </location>
</feature>
<proteinExistence type="inferred from homology"/>
<dbReference type="Pfam" id="PF13848">
    <property type="entry name" value="Thioredoxin_6"/>
    <property type="match status" value="1"/>
</dbReference>
<keyword evidence="8" id="KW-1015">Disulfide bond</keyword>
<name>A0A9Q1H2B0_HOLLE</name>
<dbReference type="Proteomes" id="UP001152320">
    <property type="component" value="Chromosome 14"/>
</dbReference>
<evidence type="ECO:0000256" key="9">
    <source>
        <dbReference type="ARBA" id="ARBA00023235"/>
    </source>
</evidence>
<dbReference type="OrthoDB" id="427280at2759"/>
<evidence type="ECO:0000256" key="5">
    <source>
        <dbReference type="ARBA" id="ARBA00022729"/>
    </source>
</evidence>
<evidence type="ECO:0000256" key="6">
    <source>
        <dbReference type="ARBA" id="ARBA00022737"/>
    </source>
</evidence>
<comment type="caution">
    <text evidence="14">The sequence shown here is derived from an EMBL/GenBank/DDBJ whole genome shotgun (WGS) entry which is preliminary data.</text>
</comment>
<evidence type="ECO:0000256" key="1">
    <source>
        <dbReference type="ARBA" id="ARBA00001182"/>
    </source>
</evidence>
<keyword evidence="5" id="KW-0732">Signal</keyword>
<dbReference type="GO" id="GO:0034976">
    <property type="term" value="P:response to endoplasmic reticulum stress"/>
    <property type="evidence" value="ECO:0007669"/>
    <property type="project" value="TreeGrafter"/>
</dbReference>
<comment type="subcellular location">
    <subcellularLocation>
        <location evidence="2">Endoplasmic reticulum lumen</location>
    </subcellularLocation>
</comment>
<dbReference type="CDD" id="cd02995">
    <property type="entry name" value="PDI_a_PDI_a'_C"/>
    <property type="match status" value="1"/>
</dbReference>
<dbReference type="Pfam" id="PF00085">
    <property type="entry name" value="Thioredoxin"/>
    <property type="match status" value="1"/>
</dbReference>
<evidence type="ECO:0000256" key="2">
    <source>
        <dbReference type="ARBA" id="ARBA00004319"/>
    </source>
</evidence>
<evidence type="ECO:0000256" key="10">
    <source>
        <dbReference type="ARBA" id="ARBA00023284"/>
    </source>
</evidence>
<evidence type="ECO:0000313" key="14">
    <source>
        <dbReference type="EMBL" id="KAJ8029536.1"/>
    </source>
</evidence>
<protein>
    <recommendedName>
        <fullName evidence="4">protein disulfide-isomerase</fullName>
        <ecNumber evidence="4">5.3.4.1</ecNumber>
    </recommendedName>
</protein>
<keyword evidence="10" id="KW-0676">Redox-active center</keyword>
<evidence type="ECO:0000256" key="8">
    <source>
        <dbReference type="ARBA" id="ARBA00023157"/>
    </source>
</evidence>
<dbReference type="SUPFAM" id="SSF52833">
    <property type="entry name" value="Thioredoxin-like"/>
    <property type="match status" value="2"/>
</dbReference>
<dbReference type="PROSITE" id="PS51352">
    <property type="entry name" value="THIOREDOXIN_2"/>
    <property type="match status" value="1"/>
</dbReference>
<keyword evidence="15" id="KW-1185">Reference proteome</keyword>
<dbReference type="GO" id="GO:0005788">
    <property type="term" value="C:endoplasmic reticulum lumen"/>
    <property type="evidence" value="ECO:0007669"/>
    <property type="project" value="UniProtKB-SubCell"/>
</dbReference>
<dbReference type="Gene3D" id="3.40.30.10">
    <property type="entry name" value="Glutaredoxin"/>
    <property type="match status" value="2"/>
</dbReference>
<dbReference type="InterPro" id="IPR013766">
    <property type="entry name" value="Thioredoxin_domain"/>
</dbReference>
<keyword evidence="6" id="KW-0677">Repeat</keyword>
<gene>
    <name evidence="14" type="ORF">HOLleu_28956</name>
</gene>
<keyword evidence="9" id="KW-0413">Isomerase</keyword>
<feature type="domain" description="Thioredoxin" evidence="13">
    <location>
        <begin position="138"/>
        <end position="264"/>
    </location>
</feature>
<accession>A0A9Q1H2B0</accession>
<reference evidence="14" key="1">
    <citation type="submission" date="2021-10" db="EMBL/GenBank/DDBJ databases">
        <title>Tropical sea cucumber genome reveals ecological adaptation and Cuvierian tubules defense mechanism.</title>
        <authorList>
            <person name="Chen T."/>
        </authorList>
    </citation>
    <scope>NUCLEOTIDE SEQUENCE</scope>
    <source>
        <strain evidence="14">Nanhai2018</strain>
        <tissue evidence="14">Muscle</tissue>
    </source>
</reference>
<comment type="catalytic activity">
    <reaction evidence="1">
        <text>Catalyzes the rearrangement of -S-S- bonds in proteins.</text>
        <dbReference type="EC" id="5.3.4.1"/>
    </reaction>
</comment>
<dbReference type="PRINTS" id="PR00421">
    <property type="entry name" value="THIOREDOXIN"/>
</dbReference>
<evidence type="ECO:0000259" key="13">
    <source>
        <dbReference type="PROSITE" id="PS51352"/>
    </source>
</evidence>
<evidence type="ECO:0000256" key="7">
    <source>
        <dbReference type="ARBA" id="ARBA00022824"/>
    </source>
</evidence>
<dbReference type="InterPro" id="IPR005788">
    <property type="entry name" value="PDI_thioredoxin-like_dom"/>
</dbReference>
<dbReference type="PANTHER" id="PTHR18929:SF132">
    <property type="entry name" value="PROTEIN DISULFIDE-ISOMERASE A3"/>
    <property type="match status" value="1"/>
</dbReference>
<evidence type="ECO:0000256" key="4">
    <source>
        <dbReference type="ARBA" id="ARBA00012723"/>
    </source>
</evidence>
<comment type="similarity">
    <text evidence="3 11">Belongs to the protein disulfide isomerase family.</text>
</comment>
<dbReference type="GO" id="GO:0006457">
    <property type="term" value="P:protein folding"/>
    <property type="evidence" value="ECO:0007669"/>
    <property type="project" value="TreeGrafter"/>
</dbReference>
<evidence type="ECO:0000256" key="11">
    <source>
        <dbReference type="RuleBase" id="RU004208"/>
    </source>
</evidence>
<evidence type="ECO:0000256" key="12">
    <source>
        <dbReference type="SAM" id="MobiDB-lite"/>
    </source>
</evidence>
<dbReference type="NCBIfam" id="TIGR01126">
    <property type="entry name" value="pdi_dom"/>
    <property type="match status" value="1"/>
</dbReference>
<dbReference type="GO" id="GO:0003756">
    <property type="term" value="F:protein disulfide isomerase activity"/>
    <property type="evidence" value="ECO:0007669"/>
    <property type="project" value="UniProtKB-EC"/>
</dbReference>
<dbReference type="PANTHER" id="PTHR18929">
    <property type="entry name" value="PROTEIN DISULFIDE ISOMERASE"/>
    <property type="match status" value="1"/>
</dbReference>
<sequence length="286" mass="32365">MEDNSVKYDGPIKKFKLEKFIKDNANGLCGHLTSDNSDQFKKPLVTVYFDVDFKRNAKGGCFESHRVMKVAKQQTEEIFFAVASTTDFSRELDEYGLDSEQKDKPQVTITGKKGEKYKMEEAFSVDNLAAFVTKFLAGEVEQYLKSEAVPESNDGPVKVVVAKTFDEIVNDDSKDVLIEFYAPWCGHCKNLEPKYKELGEKLSDDDNIVIAKMDATANDVPSPFQVSGFPTIYWAPAGGKDNPKKYQGGREVTDFLDYIKKEATNPVNIEEEEEEKKKKKKKKTEL</sequence>